<feature type="region of interest" description="Disordered" evidence="11">
    <location>
        <begin position="282"/>
        <end position="305"/>
    </location>
</feature>
<evidence type="ECO:0000256" key="10">
    <source>
        <dbReference type="RuleBase" id="RU363075"/>
    </source>
</evidence>
<dbReference type="EC" id="2.4.1.-" evidence="10"/>
<proteinExistence type="inferred from homology"/>
<protein>
    <recommendedName>
        <fullName evidence="10">Mannosyltransferase</fullName>
        <ecNumber evidence="10">2.4.1.-</ecNumber>
    </recommendedName>
</protein>
<dbReference type="OrthoDB" id="416834at2759"/>
<organism evidence="12 13">
    <name type="scientific">Tilletiaria anomala (strain ATCC 24038 / CBS 436.72 / UBC 951)</name>
    <dbReference type="NCBI Taxonomy" id="1037660"/>
    <lineage>
        <taxon>Eukaryota</taxon>
        <taxon>Fungi</taxon>
        <taxon>Dikarya</taxon>
        <taxon>Basidiomycota</taxon>
        <taxon>Ustilaginomycotina</taxon>
        <taxon>Exobasidiomycetes</taxon>
        <taxon>Georgefischeriales</taxon>
        <taxon>Tilletiariaceae</taxon>
        <taxon>Tilletiaria</taxon>
    </lineage>
</organism>
<keyword evidence="4 12" id="KW-0808">Transferase</keyword>
<feature type="transmembrane region" description="Helical" evidence="10">
    <location>
        <begin position="361"/>
        <end position="385"/>
    </location>
</feature>
<dbReference type="Pfam" id="PF03901">
    <property type="entry name" value="Glyco_transf_22"/>
    <property type="match status" value="2"/>
</dbReference>
<dbReference type="PANTHER" id="PTHR22760:SF4">
    <property type="entry name" value="GPI MANNOSYLTRANSFERASE 3"/>
    <property type="match status" value="1"/>
</dbReference>
<reference evidence="12 13" key="1">
    <citation type="submission" date="2014-05" db="EMBL/GenBank/DDBJ databases">
        <title>Draft genome sequence of a rare smut relative, Tilletiaria anomala UBC 951.</title>
        <authorList>
            <consortium name="DOE Joint Genome Institute"/>
            <person name="Toome M."/>
            <person name="Kuo A."/>
            <person name="Henrissat B."/>
            <person name="Lipzen A."/>
            <person name="Tritt A."/>
            <person name="Yoshinaga Y."/>
            <person name="Zane M."/>
            <person name="Barry K."/>
            <person name="Grigoriev I.V."/>
            <person name="Spatafora J.W."/>
            <person name="Aimea M.C."/>
        </authorList>
    </citation>
    <scope>NUCLEOTIDE SEQUENCE [LARGE SCALE GENOMIC DNA]</scope>
    <source>
        <strain evidence="12 13">UBC 951</strain>
    </source>
</reference>
<accession>A0A066VU44</accession>
<keyword evidence="3 10" id="KW-0328">Glycosyltransferase</keyword>
<dbReference type="Proteomes" id="UP000027361">
    <property type="component" value="Unassembled WGS sequence"/>
</dbReference>
<comment type="caution">
    <text evidence="12">The sequence shown here is derived from an EMBL/GenBank/DDBJ whole genome shotgun (WGS) entry which is preliminary data.</text>
</comment>
<evidence type="ECO:0000256" key="5">
    <source>
        <dbReference type="ARBA" id="ARBA00022692"/>
    </source>
</evidence>
<evidence type="ECO:0000256" key="1">
    <source>
        <dbReference type="ARBA" id="ARBA00004477"/>
    </source>
</evidence>
<dbReference type="GO" id="GO:0000026">
    <property type="term" value="F:alpha-1,2-mannosyltransferase activity"/>
    <property type="evidence" value="ECO:0007669"/>
    <property type="project" value="TreeGrafter"/>
</dbReference>
<dbReference type="AlphaFoldDB" id="A0A066VU44"/>
<dbReference type="RefSeq" id="XP_013241954.1">
    <property type="nucleotide sequence ID" value="XM_013386500.1"/>
</dbReference>
<dbReference type="EMBL" id="JMSN01000073">
    <property type="protein sequence ID" value="KDN42090.1"/>
    <property type="molecule type" value="Genomic_DNA"/>
</dbReference>
<dbReference type="STRING" id="1037660.A0A066VU44"/>
<feature type="transmembrane region" description="Helical" evidence="10">
    <location>
        <begin position="216"/>
        <end position="233"/>
    </location>
</feature>
<evidence type="ECO:0000256" key="11">
    <source>
        <dbReference type="SAM" id="MobiDB-lite"/>
    </source>
</evidence>
<dbReference type="GO" id="GO:0005789">
    <property type="term" value="C:endoplasmic reticulum membrane"/>
    <property type="evidence" value="ECO:0007669"/>
    <property type="project" value="UniProtKB-SubCell"/>
</dbReference>
<feature type="transmembrane region" description="Helical" evidence="10">
    <location>
        <begin position="460"/>
        <end position="479"/>
    </location>
</feature>
<evidence type="ECO:0000256" key="3">
    <source>
        <dbReference type="ARBA" id="ARBA00022676"/>
    </source>
</evidence>
<dbReference type="InterPro" id="IPR005599">
    <property type="entry name" value="GPI_mannosylTrfase"/>
</dbReference>
<comment type="function">
    <text evidence="9">Mannosyltransferase involved in glycosylphosphatidylinositol-anchor biosynthesis. Transfers the third mannose to Man2-GlcN-acyl-PI during GPI precursor assembly.</text>
</comment>
<dbReference type="HOGENOM" id="CLU_012353_0_0_1"/>
<comment type="similarity">
    <text evidence="2">Belongs to the glycosyltransferase 22 family. PIGB subfamily.</text>
</comment>
<comment type="subcellular location">
    <subcellularLocation>
        <location evidence="1 10">Endoplasmic reticulum membrane</location>
        <topology evidence="1 10">Multi-pass membrane protein</topology>
    </subcellularLocation>
</comment>
<dbReference type="FunCoup" id="A0A066VU44">
    <property type="interactions" value="471"/>
</dbReference>
<keyword evidence="6 10" id="KW-0256">Endoplasmic reticulum</keyword>
<dbReference type="InParanoid" id="A0A066VU44"/>
<evidence type="ECO:0000256" key="6">
    <source>
        <dbReference type="ARBA" id="ARBA00022824"/>
    </source>
</evidence>
<dbReference type="GeneID" id="25264857"/>
<dbReference type="GO" id="GO:0006506">
    <property type="term" value="P:GPI anchor biosynthetic process"/>
    <property type="evidence" value="ECO:0007669"/>
    <property type="project" value="TreeGrafter"/>
</dbReference>
<dbReference type="PANTHER" id="PTHR22760">
    <property type="entry name" value="GLYCOSYLTRANSFERASE"/>
    <property type="match status" value="1"/>
</dbReference>
<keyword evidence="7 10" id="KW-1133">Transmembrane helix</keyword>
<feature type="transmembrane region" description="Helical" evidence="10">
    <location>
        <begin position="418"/>
        <end position="439"/>
    </location>
</feature>
<dbReference type="OMA" id="HIACSIT"/>
<gene>
    <name evidence="12" type="ORF">K437DRAFT_258031</name>
</gene>
<evidence type="ECO:0000256" key="9">
    <source>
        <dbReference type="ARBA" id="ARBA00024708"/>
    </source>
</evidence>
<sequence>MRLRTAGRAGVVDDWSDRRARQAAECTNDNRVDRLVYVDDYDDDVFYSIGSAAKAGADERLDSSQALRLALTASLPISKTSGATALFLMILIFRLAHALLLRTFFQPDEYWQSQEIAHHIVFGYGYRTWEWKSSVTIANSLHSAGGRVGAWQGLLNGPIRSIAHALAFVPGYWLLKLCKLDNTVLLTMAPRLTQAIFAAFGDFYTFKLARRIVSPLAAYVTLLLTAASPYALYTSVRTFSNTLEANLTVIALYYWPLTIAHPDYVPHERYCKCDSDEMRNSRGAKASEARINEDKEMDDDDPGGIRAQNMQRSITRLGLLLSAVAFVVRPTNALVWLYVVARYVPLQMKRATTASQAIENAITVGSLVVDAVVIGCAVLLASIALDSIYYGRIVLTPLTFLQRNVLQSVSLFYGSHPWHFYLFQALPVLCLAFLPYTLLGWARAMRLDTSKAMMRYPEKVALKIMAEMAMFIVTVYSLLGHKEFRFLQPILPLLHIFAAYSLTRKRLLKGVKATAAGTTARTVAERTSPELAPTRTRSIVEKASSSHPSGLATLSTAVRAHFCNVQLAWQQLGTARWPLPAQVLILIQLPLSAYLMLFHCVGQESIMRDLRQMHHEGLTGAIRGRAPIKSVGFLMPCHSTPWQSSLHLRELELEFEGVHDTLAGDAQARGSVNGAAEGRSTTRNSNTSGDLGRAWFITCEPPRSAVDLLQMQAGVYQDLSDVFYADPVGFLKSYFPRNVDPSFPPMPRKLEHAVATQVEGLIPWPSHLVMFEALLAQCEKTGTVENQGWSLRGGMRHSKTVESLLEDMGYKVAFKRWNSLKHEDSRRNGKIVVWEWRA</sequence>
<feature type="transmembrane region" description="Helical" evidence="10">
    <location>
        <begin position="319"/>
        <end position="340"/>
    </location>
</feature>
<keyword evidence="13" id="KW-1185">Reference proteome</keyword>
<keyword evidence="8 10" id="KW-0472">Membrane</keyword>
<evidence type="ECO:0000313" key="12">
    <source>
        <dbReference type="EMBL" id="KDN42090.1"/>
    </source>
</evidence>
<evidence type="ECO:0000256" key="2">
    <source>
        <dbReference type="ARBA" id="ARBA00006065"/>
    </source>
</evidence>
<keyword evidence="5 10" id="KW-0812">Transmembrane</keyword>
<evidence type="ECO:0000256" key="8">
    <source>
        <dbReference type="ARBA" id="ARBA00023136"/>
    </source>
</evidence>
<name>A0A066VU44_TILAU</name>
<evidence type="ECO:0000313" key="13">
    <source>
        <dbReference type="Proteomes" id="UP000027361"/>
    </source>
</evidence>
<evidence type="ECO:0000256" key="7">
    <source>
        <dbReference type="ARBA" id="ARBA00022989"/>
    </source>
</evidence>
<evidence type="ECO:0000256" key="4">
    <source>
        <dbReference type="ARBA" id="ARBA00022679"/>
    </source>
</evidence>
<feature type="compositionally biased region" description="Basic and acidic residues" evidence="11">
    <location>
        <begin position="282"/>
        <end position="294"/>
    </location>
</feature>